<dbReference type="RefSeq" id="XP_013948874.1">
    <property type="nucleotide sequence ID" value="XM_014093399.1"/>
</dbReference>
<sequence>MQFPSISVFGRDPPSERSIAAATNKANARVPRRRGCGAHEDGAGTRRKTGVVVMQGGTPSQCWRAMTSWSKHGSWL</sequence>
<comment type="caution">
    <text evidence="2">The sequence shown here is derived from an EMBL/GenBank/DDBJ whole genome shotgun (WGS) entry which is preliminary data.</text>
</comment>
<reference evidence="2 3" key="1">
    <citation type="journal article" date="2011" name="Genome Biol.">
        <title>Comparative genome sequence analysis underscores mycoparasitism as the ancestral life style of Trichoderma.</title>
        <authorList>
            <person name="Kubicek C.P."/>
            <person name="Herrera-Estrella A."/>
            <person name="Seidl-Seiboth V."/>
            <person name="Martinez D.A."/>
            <person name="Druzhinina I.S."/>
            <person name="Thon M."/>
            <person name="Zeilinger S."/>
            <person name="Casas-Flores S."/>
            <person name="Horwitz B.A."/>
            <person name="Mukherjee P.K."/>
            <person name="Mukherjee M."/>
            <person name="Kredics L."/>
            <person name="Alcaraz L.D."/>
            <person name="Aerts A."/>
            <person name="Antal Z."/>
            <person name="Atanasova L."/>
            <person name="Cervantes-Badillo M.G."/>
            <person name="Challacombe J."/>
            <person name="Chertkov O."/>
            <person name="McCluskey K."/>
            <person name="Coulpier F."/>
            <person name="Deshpande N."/>
            <person name="von Doehren H."/>
            <person name="Ebbole D.J."/>
            <person name="Esquivel-Naranjo E.U."/>
            <person name="Fekete E."/>
            <person name="Flipphi M."/>
            <person name="Glaser F."/>
            <person name="Gomez-Rodriguez E.Y."/>
            <person name="Gruber S."/>
            <person name="Han C."/>
            <person name="Henrissat B."/>
            <person name="Hermosa R."/>
            <person name="Hernandez-Onate M."/>
            <person name="Karaffa L."/>
            <person name="Kosti I."/>
            <person name="Le Crom S."/>
            <person name="Lindquist E."/>
            <person name="Lucas S."/>
            <person name="Luebeck M."/>
            <person name="Luebeck P.S."/>
            <person name="Margeot A."/>
            <person name="Metz B."/>
            <person name="Misra M."/>
            <person name="Nevalainen H."/>
            <person name="Omann M."/>
            <person name="Packer N."/>
            <person name="Perrone G."/>
            <person name="Uresti-Rivera E.E."/>
            <person name="Salamov A."/>
            <person name="Schmoll M."/>
            <person name="Seiboth B."/>
            <person name="Shapiro H."/>
            <person name="Sukno S."/>
            <person name="Tamayo-Ramos J.A."/>
            <person name="Tisch D."/>
            <person name="Wiest A."/>
            <person name="Wilkinson H.H."/>
            <person name="Zhang M."/>
            <person name="Coutinho P.M."/>
            <person name="Kenerley C.M."/>
            <person name="Monte E."/>
            <person name="Baker S.E."/>
            <person name="Grigoriev I.V."/>
        </authorList>
    </citation>
    <scope>NUCLEOTIDE SEQUENCE [LARGE SCALE GENOMIC DNA]</scope>
    <source>
        <strain evidence="3">ATCC 20476 / IMI 206040</strain>
    </source>
</reference>
<accession>G9NFK2</accession>
<organism evidence="2 3">
    <name type="scientific">Hypocrea atroviridis (strain ATCC 20476 / IMI 206040)</name>
    <name type="common">Trichoderma atroviride</name>
    <dbReference type="NCBI Taxonomy" id="452589"/>
    <lineage>
        <taxon>Eukaryota</taxon>
        <taxon>Fungi</taxon>
        <taxon>Dikarya</taxon>
        <taxon>Ascomycota</taxon>
        <taxon>Pezizomycotina</taxon>
        <taxon>Sordariomycetes</taxon>
        <taxon>Hypocreomycetidae</taxon>
        <taxon>Hypocreales</taxon>
        <taxon>Hypocreaceae</taxon>
        <taxon>Trichoderma</taxon>
    </lineage>
</organism>
<evidence type="ECO:0000313" key="2">
    <source>
        <dbReference type="EMBL" id="EHK50717.1"/>
    </source>
</evidence>
<evidence type="ECO:0000313" key="3">
    <source>
        <dbReference type="Proteomes" id="UP000005426"/>
    </source>
</evidence>
<dbReference type="AlphaFoldDB" id="G9NFK2"/>
<proteinExistence type="predicted"/>
<dbReference type="KEGG" id="tatv:25782535"/>
<protein>
    <submittedName>
        <fullName evidence="2">Uncharacterized protein</fullName>
    </submittedName>
</protein>
<feature type="region of interest" description="Disordered" evidence="1">
    <location>
        <begin position="1"/>
        <end position="48"/>
    </location>
</feature>
<dbReference type="GeneID" id="25782535"/>
<keyword evidence="3" id="KW-1185">Reference proteome</keyword>
<gene>
    <name evidence="2" type="ORF">TRIATDRAFT_303649</name>
</gene>
<dbReference type="HOGENOM" id="CLU_2654810_0_0_1"/>
<dbReference type="EMBL" id="ABDG02000013">
    <property type="protein sequence ID" value="EHK50717.1"/>
    <property type="molecule type" value="Genomic_DNA"/>
</dbReference>
<dbReference type="Proteomes" id="UP000005426">
    <property type="component" value="Unassembled WGS sequence"/>
</dbReference>
<name>G9NFK2_HYPAI</name>
<evidence type="ECO:0000256" key="1">
    <source>
        <dbReference type="SAM" id="MobiDB-lite"/>
    </source>
</evidence>